<feature type="region of interest" description="Disordered" evidence="1">
    <location>
        <begin position="262"/>
        <end position="287"/>
    </location>
</feature>
<dbReference type="Proteomes" id="UP001321760">
    <property type="component" value="Unassembled WGS sequence"/>
</dbReference>
<feature type="compositionally biased region" description="Low complexity" evidence="1">
    <location>
        <begin position="102"/>
        <end position="123"/>
    </location>
</feature>
<keyword evidence="4" id="KW-1185">Reference proteome</keyword>
<feature type="region of interest" description="Disordered" evidence="1">
    <location>
        <begin position="560"/>
        <end position="592"/>
    </location>
</feature>
<dbReference type="EMBL" id="MU865922">
    <property type="protein sequence ID" value="KAK4453005.1"/>
    <property type="molecule type" value="Genomic_DNA"/>
</dbReference>
<dbReference type="InterPro" id="IPR036638">
    <property type="entry name" value="HLH_DNA-bd_sf"/>
</dbReference>
<dbReference type="PROSITE" id="PS50888">
    <property type="entry name" value="BHLH"/>
    <property type="match status" value="1"/>
</dbReference>
<reference evidence="3" key="2">
    <citation type="submission" date="2023-05" db="EMBL/GenBank/DDBJ databases">
        <authorList>
            <consortium name="Lawrence Berkeley National Laboratory"/>
            <person name="Steindorff A."/>
            <person name="Hensen N."/>
            <person name="Bonometti L."/>
            <person name="Westerberg I."/>
            <person name="Brannstrom I.O."/>
            <person name="Guillou S."/>
            <person name="Cros-Aarteil S."/>
            <person name="Calhoun S."/>
            <person name="Haridas S."/>
            <person name="Kuo A."/>
            <person name="Mondo S."/>
            <person name="Pangilinan J."/>
            <person name="Riley R."/>
            <person name="Labutti K."/>
            <person name="Andreopoulos B."/>
            <person name="Lipzen A."/>
            <person name="Chen C."/>
            <person name="Yanf M."/>
            <person name="Daum C."/>
            <person name="Ng V."/>
            <person name="Clum A."/>
            <person name="Ohm R."/>
            <person name="Martin F."/>
            <person name="Silar P."/>
            <person name="Natvig D."/>
            <person name="Lalanne C."/>
            <person name="Gautier V."/>
            <person name="Ament-Velasquez S.L."/>
            <person name="Kruys A."/>
            <person name="Hutchinson M.I."/>
            <person name="Powell A.J."/>
            <person name="Barry K."/>
            <person name="Miller A.N."/>
            <person name="Grigoriev I.V."/>
            <person name="Debuchy R."/>
            <person name="Gladieux P."/>
            <person name="Thoren M.H."/>
            <person name="Johannesson H."/>
        </authorList>
    </citation>
    <scope>NUCLEOTIDE SEQUENCE</scope>
    <source>
        <strain evidence="3">PSN243</strain>
    </source>
</reference>
<accession>A0AAV9GZ99</accession>
<sequence>MPRAHGLPTPASSTDIKGRDGPHLSSLQLAFELPPPAVADIPQQPTSSSKNTFPTQASETVKSRKRPSTTAQAEQFSLPPPPSRSRKIIQMKPREEQPQSSAPAPKTAAKNATATAQTPAATGTKRKQPSATSAAGRKIARKTAHSLIERRRRSKMNEEFGVLKSLIPACSGEMHKLAILQASIEYVRYLEDCIKSLKEQAGKQQQLPSPTGGEPYNPDRSFVFSGGGLSPDVDMTSSSLEASPALTPNASRFQMSPALLPERAAASHDSSSASVSRHHSFSTSATTSPAFGPQLYGGSYPQSVHSASGSALTSPALPPLRDLDQEATAALLMLNQTDRRGSGPTPSVDSGSPTFSSYLIFGVDNPKRTTYLCTFPRFPTNRPRESVRNTPPTLSSSAYHSTPRTLPPLPDQLPFHRHQNSKSSAFRPRILPVNVKPLNLTKHKTPAPPPKKKEPASSSPEKKPRRVFSTSKPRPLRLVQESLNRKRRPPVFFAQSSHSVVQSVQVITIHQKPDKMASNPVMPKVAPLPTTLPGGPRPVGSMSPPQNKDQLLADLRRQLDDSASDVASSVGSRSSRRRRNRNNNKALAPSGSLTQPAILPRLADTKPVRLQLGLNLDVEVELKARLQGDVSLTLLQ</sequence>
<name>A0AAV9GZ99_9PEZI</name>
<evidence type="ECO:0000313" key="4">
    <source>
        <dbReference type="Proteomes" id="UP001321760"/>
    </source>
</evidence>
<dbReference type="Pfam" id="PF00010">
    <property type="entry name" value="HLH"/>
    <property type="match status" value="1"/>
</dbReference>
<feature type="region of interest" description="Disordered" evidence="1">
    <location>
        <begin position="1"/>
        <end position="140"/>
    </location>
</feature>
<evidence type="ECO:0000259" key="2">
    <source>
        <dbReference type="PROSITE" id="PS50888"/>
    </source>
</evidence>
<dbReference type="AlphaFoldDB" id="A0AAV9GZ99"/>
<comment type="caution">
    <text evidence="3">The sequence shown here is derived from an EMBL/GenBank/DDBJ whole genome shotgun (WGS) entry which is preliminary data.</text>
</comment>
<protein>
    <submittedName>
        <fullName evidence="3">54fc86e1-e77c-48da-81be-2d7d2ab3e00e</fullName>
    </submittedName>
</protein>
<dbReference type="Gene3D" id="4.10.280.10">
    <property type="entry name" value="Helix-loop-helix DNA-binding domain"/>
    <property type="match status" value="1"/>
</dbReference>
<dbReference type="InterPro" id="IPR011598">
    <property type="entry name" value="bHLH_dom"/>
</dbReference>
<feature type="domain" description="BHLH" evidence="2">
    <location>
        <begin position="140"/>
        <end position="190"/>
    </location>
</feature>
<dbReference type="GO" id="GO:0046983">
    <property type="term" value="F:protein dimerization activity"/>
    <property type="evidence" value="ECO:0007669"/>
    <property type="project" value="InterPro"/>
</dbReference>
<evidence type="ECO:0000256" key="1">
    <source>
        <dbReference type="SAM" id="MobiDB-lite"/>
    </source>
</evidence>
<reference evidence="3" key="1">
    <citation type="journal article" date="2023" name="Mol. Phylogenet. Evol.">
        <title>Genome-scale phylogeny and comparative genomics of the fungal order Sordariales.</title>
        <authorList>
            <person name="Hensen N."/>
            <person name="Bonometti L."/>
            <person name="Westerberg I."/>
            <person name="Brannstrom I.O."/>
            <person name="Guillou S."/>
            <person name="Cros-Aarteil S."/>
            <person name="Calhoun S."/>
            <person name="Haridas S."/>
            <person name="Kuo A."/>
            <person name="Mondo S."/>
            <person name="Pangilinan J."/>
            <person name="Riley R."/>
            <person name="LaButti K."/>
            <person name="Andreopoulos B."/>
            <person name="Lipzen A."/>
            <person name="Chen C."/>
            <person name="Yan M."/>
            <person name="Daum C."/>
            <person name="Ng V."/>
            <person name="Clum A."/>
            <person name="Steindorff A."/>
            <person name="Ohm R.A."/>
            <person name="Martin F."/>
            <person name="Silar P."/>
            <person name="Natvig D.O."/>
            <person name="Lalanne C."/>
            <person name="Gautier V."/>
            <person name="Ament-Velasquez S.L."/>
            <person name="Kruys A."/>
            <person name="Hutchinson M.I."/>
            <person name="Powell A.J."/>
            <person name="Barry K."/>
            <person name="Miller A.N."/>
            <person name="Grigoriev I.V."/>
            <person name="Debuchy R."/>
            <person name="Gladieux P."/>
            <person name="Hiltunen Thoren M."/>
            <person name="Johannesson H."/>
        </authorList>
    </citation>
    <scope>NUCLEOTIDE SEQUENCE</scope>
    <source>
        <strain evidence="3">PSN243</strain>
    </source>
</reference>
<dbReference type="PANTHER" id="PTHR46266">
    <property type="entry name" value="TRANSCRIPTION FACTOR TT8"/>
    <property type="match status" value="1"/>
</dbReference>
<feature type="compositionally biased region" description="Low complexity" evidence="1">
    <location>
        <begin position="564"/>
        <end position="573"/>
    </location>
</feature>
<dbReference type="PANTHER" id="PTHR46266:SF4">
    <property type="entry name" value="TRANSCRIPTION FACTOR TT8"/>
    <property type="match status" value="1"/>
</dbReference>
<feature type="compositionally biased region" description="Polar residues" evidence="1">
    <location>
        <begin position="43"/>
        <end position="60"/>
    </location>
</feature>
<dbReference type="SMART" id="SM00353">
    <property type="entry name" value="HLH"/>
    <property type="match status" value="1"/>
</dbReference>
<gene>
    <name evidence="3" type="ORF">QBC34DRAFT_454495</name>
</gene>
<feature type="compositionally biased region" description="Low complexity" evidence="1">
    <location>
        <begin position="267"/>
        <end position="287"/>
    </location>
</feature>
<feature type="region of interest" description="Disordered" evidence="1">
    <location>
        <begin position="376"/>
        <end position="475"/>
    </location>
</feature>
<proteinExistence type="predicted"/>
<feature type="region of interest" description="Disordered" evidence="1">
    <location>
        <begin position="513"/>
        <end position="547"/>
    </location>
</feature>
<evidence type="ECO:0000313" key="3">
    <source>
        <dbReference type="EMBL" id="KAK4453005.1"/>
    </source>
</evidence>
<feature type="compositionally biased region" description="Polar residues" evidence="1">
    <location>
        <begin position="388"/>
        <end position="404"/>
    </location>
</feature>
<organism evidence="3 4">
    <name type="scientific">Podospora aff. communis PSN243</name>
    <dbReference type="NCBI Taxonomy" id="3040156"/>
    <lineage>
        <taxon>Eukaryota</taxon>
        <taxon>Fungi</taxon>
        <taxon>Dikarya</taxon>
        <taxon>Ascomycota</taxon>
        <taxon>Pezizomycotina</taxon>
        <taxon>Sordariomycetes</taxon>
        <taxon>Sordariomycetidae</taxon>
        <taxon>Sordariales</taxon>
        <taxon>Podosporaceae</taxon>
        <taxon>Podospora</taxon>
    </lineage>
</organism>
<dbReference type="SUPFAM" id="SSF47459">
    <property type="entry name" value="HLH, helix-loop-helix DNA-binding domain"/>
    <property type="match status" value="1"/>
</dbReference>